<proteinExistence type="predicted"/>
<feature type="transmembrane region" description="Helical" evidence="1">
    <location>
        <begin position="6"/>
        <end position="23"/>
    </location>
</feature>
<reference evidence="2 3" key="1">
    <citation type="journal article" date="2011" name="J. Bacteriol.">
        <title>Complete genome sequence of the cellulose-degrading bacterium Cellulosilyticum lentocellum.</title>
        <authorList>
            <consortium name="US DOE Joint Genome Institute"/>
            <person name="Miller D.A."/>
            <person name="Suen G."/>
            <person name="Bruce D."/>
            <person name="Copeland A."/>
            <person name="Cheng J.F."/>
            <person name="Detter C."/>
            <person name="Goodwin L.A."/>
            <person name="Han C.S."/>
            <person name="Hauser L.J."/>
            <person name="Land M.L."/>
            <person name="Lapidus A."/>
            <person name="Lucas S."/>
            <person name="Meincke L."/>
            <person name="Pitluck S."/>
            <person name="Tapia R."/>
            <person name="Teshima H."/>
            <person name="Woyke T."/>
            <person name="Fox B.G."/>
            <person name="Angert E.R."/>
            <person name="Currie C.R."/>
        </authorList>
    </citation>
    <scope>NUCLEOTIDE SEQUENCE [LARGE SCALE GENOMIC DNA]</scope>
    <source>
        <strain evidence="3">ATCC 49066 / DSM 5427 / NCIMB 11756 / RHM5</strain>
    </source>
</reference>
<dbReference type="Pfam" id="PF07441">
    <property type="entry name" value="BofA"/>
    <property type="match status" value="1"/>
</dbReference>
<feature type="transmembrane region" description="Helical" evidence="1">
    <location>
        <begin position="30"/>
        <end position="51"/>
    </location>
</feature>
<dbReference type="Proteomes" id="UP000008467">
    <property type="component" value="Chromosome"/>
</dbReference>
<dbReference type="RefSeq" id="WP_013656074.1">
    <property type="nucleotide sequence ID" value="NC_015275.1"/>
</dbReference>
<sequence length="81" mass="8686">MNGDLVIFICIGICIAILVWILFGKQIFNIIINGVAGFIIIYCINGLLPAYAIGINLLTMGVASLLGIPGIITLYIISMMI</sequence>
<dbReference type="STRING" id="642492.Clole_1043"/>
<keyword evidence="3" id="KW-1185">Reference proteome</keyword>
<gene>
    <name evidence="2" type="ordered locus">Clole_1043</name>
</gene>
<evidence type="ECO:0000313" key="2">
    <source>
        <dbReference type="EMBL" id="ADZ82775.1"/>
    </source>
</evidence>
<keyword evidence="1" id="KW-0812">Transmembrane</keyword>
<evidence type="ECO:0000256" key="1">
    <source>
        <dbReference type="SAM" id="Phobius"/>
    </source>
</evidence>
<keyword evidence="1" id="KW-1133">Transmembrane helix</keyword>
<dbReference type="HOGENOM" id="CLU_2567590_0_0_9"/>
<feature type="transmembrane region" description="Helical" evidence="1">
    <location>
        <begin position="57"/>
        <end position="77"/>
    </location>
</feature>
<keyword evidence="1" id="KW-0472">Membrane</keyword>
<name>F2JRG6_CELLD</name>
<dbReference type="AlphaFoldDB" id="F2JRG6"/>
<dbReference type="EMBL" id="CP002582">
    <property type="protein sequence ID" value="ADZ82775.1"/>
    <property type="molecule type" value="Genomic_DNA"/>
</dbReference>
<organism evidence="2 3">
    <name type="scientific">Cellulosilyticum lentocellum (strain ATCC 49066 / DSM 5427 / NCIMB 11756 / RHM5)</name>
    <name type="common">Clostridium lentocellum</name>
    <dbReference type="NCBI Taxonomy" id="642492"/>
    <lineage>
        <taxon>Bacteria</taxon>
        <taxon>Bacillati</taxon>
        <taxon>Bacillota</taxon>
        <taxon>Clostridia</taxon>
        <taxon>Lachnospirales</taxon>
        <taxon>Cellulosilyticaceae</taxon>
        <taxon>Cellulosilyticum</taxon>
    </lineage>
</organism>
<dbReference type="KEGG" id="cle:Clole_1043"/>
<dbReference type="InterPro" id="IPR010001">
    <property type="entry name" value="BofA"/>
</dbReference>
<accession>F2JRG6</accession>
<evidence type="ECO:0000313" key="3">
    <source>
        <dbReference type="Proteomes" id="UP000008467"/>
    </source>
</evidence>
<protein>
    <submittedName>
        <fullName evidence="2">SigmaK-factor processing regulatory BofA</fullName>
    </submittedName>
</protein>